<dbReference type="RefSeq" id="WP_268378272.1">
    <property type="nucleotide sequence ID" value="NZ_JAPQTC020000004.1"/>
</dbReference>
<sequence>MSVFPGIDQSRIDYPNALTAFTPPEFGLWCRLSIQHGQAFMAGMADRPHSRKPGIITIQCFDRIGAGLGTLNRLADSLEEHFSYWSQGDLECLEASQVDVGAGDSVGRPQGLGFYQINVNIRFRAG</sequence>
<name>A0ABU3MV14_9BURK</name>
<accession>A0ABU3MV14</accession>
<organism evidence="1 2">
    <name type="scientific">Alcaligenes nematophilus</name>
    <dbReference type="NCBI Taxonomy" id="2994643"/>
    <lineage>
        <taxon>Bacteria</taxon>
        <taxon>Pseudomonadati</taxon>
        <taxon>Pseudomonadota</taxon>
        <taxon>Betaproteobacteria</taxon>
        <taxon>Burkholderiales</taxon>
        <taxon>Alcaligenaceae</taxon>
        <taxon>Alcaligenes</taxon>
    </lineage>
</organism>
<evidence type="ECO:0000313" key="2">
    <source>
        <dbReference type="Proteomes" id="UP001074635"/>
    </source>
</evidence>
<dbReference type="EMBL" id="JAPQTC020000004">
    <property type="protein sequence ID" value="MDT8505170.1"/>
    <property type="molecule type" value="Genomic_DNA"/>
</dbReference>
<proteinExistence type="predicted"/>
<reference evidence="1" key="1">
    <citation type="submission" date="2023-08" db="EMBL/GenBank/DDBJ databases">
        <title>Study of Resistomes in environmental pathogenic environmental.</title>
        <authorList>
            <person name="Bhattacharjee A."/>
            <person name="Singh A.K."/>
        </authorList>
    </citation>
    <scope>NUCLEOTIDE SEQUENCE</scope>
    <source>
        <strain evidence="1">S1</strain>
    </source>
</reference>
<dbReference type="Proteomes" id="UP001074635">
    <property type="component" value="Unassembled WGS sequence"/>
</dbReference>
<protein>
    <recommendedName>
        <fullName evidence="3">DUF3168 domain-containing protein</fullName>
    </recommendedName>
</protein>
<evidence type="ECO:0008006" key="3">
    <source>
        <dbReference type="Google" id="ProtNLM"/>
    </source>
</evidence>
<keyword evidence="2" id="KW-1185">Reference proteome</keyword>
<comment type="caution">
    <text evidence="1">The sequence shown here is derived from an EMBL/GenBank/DDBJ whole genome shotgun (WGS) entry which is preliminary data.</text>
</comment>
<dbReference type="Gene3D" id="3.30.2000.20">
    <property type="match status" value="1"/>
</dbReference>
<evidence type="ECO:0000313" key="1">
    <source>
        <dbReference type="EMBL" id="MDT8505170.1"/>
    </source>
</evidence>
<gene>
    <name evidence="1" type="ORF">OYC61_012760</name>
</gene>